<gene>
    <name evidence="1" type="ORF">RPMA_12330</name>
</gene>
<reference evidence="1 2" key="1">
    <citation type="submission" date="2019-02" db="EMBL/GenBank/DDBJ databases">
        <title>Emended description of the genus Rhodopseudomonas and description of Rhodopseudomonas albus sp. nov., a non-phototrophic, heavy-metal-tolerant bacterium isolated from garden soil.</title>
        <authorList>
            <person name="Bao Z."/>
            <person name="Cao W.W."/>
            <person name="Sato Y."/>
            <person name="Nishizawa T."/>
            <person name="Zhao J."/>
            <person name="Guo Y."/>
            <person name="Ohta H."/>
        </authorList>
    </citation>
    <scope>NUCLEOTIDE SEQUENCE [LARGE SCALE GENOMIC DNA]</scope>
    <source>
        <strain evidence="1 2">SK50-23</strain>
    </source>
</reference>
<dbReference type="Proteomes" id="UP000682843">
    <property type="component" value="Chromosome"/>
</dbReference>
<organism evidence="1 2">
    <name type="scientific">Tardiphaga alba</name>
    <dbReference type="NCBI Taxonomy" id="340268"/>
    <lineage>
        <taxon>Bacteria</taxon>
        <taxon>Pseudomonadati</taxon>
        <taxon>Pseudomonadota</taxon>
        <taxon>Alphaproteobacteria</taxon>
        <taxon>Hyphomicrobiales</taxon>
        <taxon>Nitrobacteraceae</taxon>
        <taxon>Tardiphaga</taxon>
    </lineage>
</organism>
<dbReference type="RefSeq" id="WP_211913079.1">
    <property type="nucleotide sequence ID" value="NZ_CP036498.1"/>
</dbReference>
<accession>A0ABX8A7A3</accession>
<dbReference type="EMBL" id="CP036498">
    <property type="protein sequence ID" value="QUS39534.1"/>
    <property type="molecule type" value="Genomic_DNA"/>
</dbReference>
<evidence type="ECO:0000313" key="1">
    <source>
        <dbReference type="EMBL" id="QUS39534.1"/>
    </source>
</evidence>
<proteinExistence type="predicted"/>
<keyword evidence="2" id="KW-1185">Reference proteome</keyword>
<protein>
    <submittedName>
        <fullName evidence="1">Uncharacterized protein</fullName>
    </submittedName>
</protein>
<evidence type="ECO:0000313" key="2">
    <source>
        <dbReference type="Proteomes" id="UP000682843"/>
    </source>
</evidence>
<name>A0ABX8A7A3_9BRAD</name>
<sequence>MHRARKTVEELEAIGLQRIQGRPGCRGLRSITLTLDEDGEWSFGAYDPGSVDPELARWATITVSHQMHDEFDLITDT</sequence>